<dbReference type="OrthoDB" id="275301at2759"/>
<protein>
    <submittedName>
        <fullName evidence="8">Protein kinase, putative</fullName>
    </submittedName>
</protein>
<evidence type="ECO:0000313" key="9">
    <source>
        <dbReference type="Proteomes" id="UP000051952"/>
    </source>
</evidence>
<keyword evidence="2" id="KW-0808">Transferase</keyword>
<dbReference type="SUPFAM" id="SSF56112">
    <property type="entry name" value="Protein kinase-like (PK-like)"/>
    <property type="match status" value="1"/>
</dbReference>
<proteinExistence type="predicted"/>
<accession>A0A0S4KKM0</accession>
<organism evidence="8 9">
    <name type="scientific">Bodo saltans</name>
    <name type="common">Flagellated protozoan</name>
    <dbReference type="NCBI Taxonomy" id="75058"/>
    <lineage>
        <taxon>Eukaryota</taxon>
        <taxon>Discoba</taxon>
        <taxon>Euglenozoa</taxon>
        <taxon>Kinetoplastea</taxon>
        <taxon>Metakinetoplastina</taxon>
        <taxon>Eubodonida</taxon>
        <taxon>Bodonidae</taxon>
        <taxon>Bodo</taxon>
    </lineage>
</organism>
<dbReference type="InterPro" id="IPR000719">
    <property type="entry name" value="Prot_kinase_dom"/>
</dbReference>
<dbReference type="VEuPathDB" id="TriTrypDB:BSAL_64735"/>
<dbReference type="Proteomes" id="UP000051952">
    <property type="component" value="Unassembled WGS sequence"/>
</dbReference>
<feature type="domain" description="Protein kinase" evidence="7">
    <location>
        <begin position="1"/>
        <end position="200"/>
    </location>
</feature>
<name>A0A0S4KKM0_BODSA</name>
<dbReference type="InterPro" id="IPR011009">
    <property type="entry name" value="Kinase-like_dom_sf"/>
</dbReference>
<sequence length="201" mass="22532">MEYVSGGSLLAMLQQFGPLPLEATKRYVIDILKGLRYLHDHHVTHCDIKPHNALLANDGTCKLSDFGSSVNNQVRAKEQQEQEEAAAAGHQETMPPNDEQLLVRGTSWYLSPEAAKGEIRPSNDIWSLGITLIEMLTGKVPWTYRGSEANFIIMLGKDETMVPPLGPELPEEAKVFVRLCFERDPEKRPTAQLLLQHPFLT</sequence>
<evidence type="ECO:0000256" key="2">
    <source>
        <dbReference type="ARBA" id="ARBA00022679"/>
    </source>
</evidence>
<dbReference type="Pfam" id="PF00069">
    <property type="entry name" value="Pkinase"/>
    <property type="match status" value="1"/>
</dbReference>
<keyword evidence="5" id="KW-0067">ATP-binding</keyword>
<evidence type="ECO:0000256" key="4">
    <source>
        <dbReference type="ARBA" id="ARBA00022777"/>
    </source>
</evidence>
<dbReference type="GO" id="GO:0005524">
    <property type="term" value="F:ATP binding"/>
    <property type="evidence" value="ECO:0007669"/>
    <property type="project" value="UniProtKB-KW"/>
</dbReference>
<keyword evidence="1" id="KW-0723">Serine/threonine-protein kinase</keyword>
<evidence type="ECO:0000256" key="1">
    <source>
        <dbReference type="ARBA" id="ARBA00022527"/>
    </source>
</evidence>
<feature type="region of interest" description="Disordered" evidence="6">
    <location>
        <begin position="78"/>
        <end position="97"/>
    </location>
</feature>
<reference evidence="9" key="1">
    <citation type="submission" date="2015-09" db="EMBL/GenBank/DDBJ databases">
        <authorList>
            <consortium name="Pathogen Informatics"/>
        </authorList>
    </citation>
    <scope>NUCLEOTIDE SEQUENCE [LARGE SCALE GENOMIC DNA]</scope>
    <source>
        <strain evidence="9">Lake Konstanz</strain>
    </source>
</reference>
<keyword evidence="4 8" id="KW-0418">Kinase</keyword>
<keyword evidence="9" id="KW-1185">Reference proteome</keyword>
<dbReference type="PANTHER" id="PTHR11584:SF369">
    <property type="entry name" value="MITOGEN-ACTIVATED PROTEIN KINASE KINASE KINASE 19-RELATED"/>
    <property type="match status" value="1"/>
</dbReference>
<evidence type="ECO:0000256" key="5">
    <source>
        <dbReference type="ARBA" id="ARBA00022840"/>
    </source>
</evidence>
<dbReference type="OMA" id="MPPNDEQ"/>
<dbReference type="SMART" id="SM00220">
    <property type="entry name" value="S_TKc"/>
    <property type="match status" value="1"/>
</dbReference>
<gene>
    <name evidence="8" type="ORF">BSAL_64735</name>
</gene>
<evidence type="ECO:0000259" key="7">
    <source>
        <dbReference type="PROSITE" id="PS50011"/>
    </source>
</evidence>
<evidence type="ECO:0000313" key="8">
    <source>
        <dbReference type="EMBL" id="CUI13475.1"/>
    </source>
</evidence>
<evidence type="ECO:0000256" key="6">
    <source>
        <dbReference type="SAM" id="MobiDB-lite"/>
    </source>
</evidence>
<evidence type="ECO:0000256" key="3">
    <source>
        <dbReference type="ARBA" id="ARBA00022741"/>
    </source>
</evidence>
<keyword evidence="3" id="KW-0547">Nucleotide-binding</keyword>
<dbReference type="Gene3D" id="1.10.510.10">
    <property type="entry name" value="Transferase(Phosphotransferase) domain 1"/>
    <property type="match status" value="1"/>
</dbReference>
<dbReference type="PROSITE" id="PS50011">
    <property type="entry name" value="PROTEIN_KINASE_DOM"/>
    <property type="match status" value="1"/>
</dbReference>
<dbReference type="PANTHER" id="PTHR11584">
    <property type="entry name" value="SERINE/THREONINE PROTEIN KINASE"/>
    <property type="match status" value="1"/>
</dbReference>
<dbReference type="GO" id="GO:0004674">
    <property type="term" value="F:protein serine/threonine kinase activity"/>
    <property type="evidence" value="ECO:0007669"/>
    <property type="project" value="UniProtKB-KW"/>
</dbReference>
<dbReference type="EMBL" id="CYKH01000378">
    <property type="protein sequence ID" value="CUI13475.1"/>
    <property type="molecule type" value="Genomic_DNA"/>
</dbReference>
<dbReference type="AlphaFoldDB" id="A0A0S4KKM0"/>